<gene>
    <name evidence="1" type="ORF">M3202_09990</name>
</gene>
<dbReference type="RefSeq" id="WP_251223198.1">
    <property type="nucleotide sequence ID" value="NZ_JAMBOL010000007.1"/>
</dbReference>
<evidence type="ECO:0000313" key="2">
    <source>
        <dbReference type="Proteomes" id="UP001139179"/>
    </source>
</evidence>
<proteinExistence type="predicted"/>
<name>A0A9X2DS36_9BACI</name>
<evidence type="ECO:0000313" key="1">
    <source>
        <dbReference type="EMBL" id="MCM3714417.1"/>
    </source>
</evidence>
<sequence length="59" mass="6014">MLCHQTAEARVYADVAHQEVTGQAPISLAISKEVTGDVADPVAETPVAGGAPPSRLCAI</sequence>
<organism evidence="1 2">
    <name type="scientific">Halalkalibacter oceani</name>
    <dbReference type="NCBI Taxonomy" id="1653776"/>
    <lineage>
        <taxon>Bacteria</taxon>
        <taxon>Bacillati</taxon>
        <taxon>Bacillota</taxon>
        <taxon>Bacilli</taxon>
        <taxon>Bacillales</taxon>
        <taxon>Bacillaceae</taxon>
        <taxon>Halalkalibacter</taxon>
    </lineage>
</organism>
<accession>A0A9X2DS36</accession>
<dbReference type="Proteomes" id="UP001139179">
    <property type="component" value="Unassembled WGS sequence"/>
</dbReference>
<dbReference type="EMBL" id="JAMBOL010000007">
    <property type="protein sequence ID" value="MCM3714417.1"/>
    <property type="molecule type" value="Genomic_DNA"/>
</dbReference>
<protein>
    <submittedName>
        <fullName evidence="1">Uncharacterized protein</fullName>
    </submittedName>
</protein>
<comment type="caution">
    <text evidence="1">The sequence shown here is derived from an EMBL/GenBank/DDBJ whole genome shotgun (WGS) entry which is preliminary data.</text>
</comment>
<reference evidence="1" key="1">
    <citation type="submission" date="2022-05" db="EMBL/GenBank/DDBJ databases">
        <title>Comparative Genomics of Spacecraft Associated Microbes.</title>
        <authorList>
            <person name="Tran M.T."/>
            <person name="Wright A."/>
            <person name="Seuylemezian A."/>
            <person name="Eisen J."/>
            <person name="Coil D."/>
        </authorList>
    </citation>
    <scope>NUCLEOTIDE SEQUENCE</scope>
    <source>
        <strain evidence="1">214.1.1</strain>
    </source>
</reference>
<keyword evidence="2" id="KW-1185">Reference proteome</keyword>
<dbReference type="AlphaFoldDB" id="A0A9X2DS36"/>